<dbReference type="NCBIfam" id="TIGR00275">
    <property type="entry name" value="aminoacetone oxidase family FAD-binding enzyme"/>
    <property type="match status" value="1"/>
</dbReference>
<evidence type="ECO:0000256" key="4">
    <source>
        <dbReference type="SAM" id="MobiDB-lite"/>
    </source>
</evidence>
<feature type="domain" description="RsdA/BaiN/AoA(So)-like insert" evidence="6">
    <location>
        <begin position="266"/>
        <end position="438"/>
    </location>
</feature>
<dbReference type="Proteomes" id="UP000660262">
    <property type="component" value="Unassembled WGS sequence"/>
</dbReference>
<feature type="domain" description="RsdA/BaiN/AoA(So)-like Rossmann fold-like" evidence="5">
    <location>
        <begin position="41"/>
        <end position="490"/>
    </location>
</feature>
<dbReference type="InterPro" id="IPR057661">
    <property type="entry name" value="RsdA/BaiN/AoA(So)_Rossmann"/>
</dbReference>
<keyword evidence="8" id="KW-1185">Reference proteome</keyword>
<dbReference type="PRINTS" id="PR00368">
    <property type="entry name" value="FADPNR"/>
</dbReference>
<protein>
    <recommendedName>
        <fullName evidence="9">FAD-dependent oxidoreductase 2 FAD binding domain-containing protein</fullName>
    </recommendedName>
</protein>
<dbReference type="AlphaFoldDB" id="A0A830HNX6"/>
<dbReference type="Pfam" id="PF03486">
    <property type="entry name" value="HI0933_like"/>
    <property type="match status" value="1"/>
</dbReference>
<organism evidence="7 8">
    <name type="scientific">Pycnococcus provasolii</name>
    <dbReference type="NCBI Taxonomy" id="41880"/>
    <lineage>
        <taxon>Eukaryota</taxon>
        <taxon>Viridiplantae</taxon>
        <taxon>Chlorophyta</taxon>
        <taxon>Pseudoscourfieldiophyceae</taxon>
        <taxon>Pseudoscourfieldiales</taxon>
        <taxon>Pycnococcaceae</taxon>
        <taxon>Pycnococcus</taxon>
    </lineage>
</organism>
<comment type="cofactor">
    <cofactor evidence="1">
        <name>FAD</name>
        <dbReference type="ChEBI" id="CHEBI:57692"/>
    </cofactor>
</comment>
<evidence type="ECO:0000259" key="5">
    <source>
        <dbReference type="Pfam" id="PF03486"/>
    </source>
</evidence>
<keyword evidence="3" id="KW-0274">FAD</keyword>
<dbReference type="Pfam" id="PF22780">
    <property type="entry name" value="HI0933_like_1st"/>
    <property type="match status" value="1"/>
</dbReference>
<evidence type="ECO:0000256" key="3">
    <source>
        <dbReference type="ARBA" id="ARBA00022827"/>
    </source>
</evidence>
<dbReference type="SUPFAM" id="SSF160996">
    <property type="entry name" value="HI0933 insert domain-like"/>
    <property type="match status" value="1"/>
</dbReference>
<dbReference type="Gene3D" id="3.50.50.60">
    <property type="entry name" value="FAD/NAD(P)-binding domain"/>
    <property type="match status" value="1"/>
</dbReference>
<dbReference type="PANTHER" id="PTHR42887:SF2">
    <property type="entry name" value="OS12G0638800 PROTEIN"/>
    <property type="match status" value="1"/>
</dbReference>
<dbReference type="SUPFAM" id="SSF51905">
    <property type="entry name" value="FAD/NAD(P)-binding domain"/>
    <property type="match status" value="1"/>
</dbReference>
<feature type="compositionally biased region" description="Low complexity" evidence="4">
    <location>
        <begin position="511"/>
        <end position="523"/>
    </location>
</feature>
<sequence length="523" mass="55459">MAAVHWCRNGGGLYRYRSNARAHPYARAHASSSSSSSSVLDVAVLGAGAAGLTAAFFAAQRLGGLHGRVAVLERTRESGKKILMSGGSRCNVMPAIPASPEDDFFTAAGDSNASAGELKYAKKVAKLTLNSWHPEELRHWFEHDVKLSLTLEESTQKLFPTSNSAREVRNKLVEAVEDQGGAVMHGHGVSSMKRLPSEEHDGELLWHLYAEDPPSKWSLHEPGALIARARAVVVATGGLSFPAVGTDGTGHKMLRDELGVRIAETYPALVPLLGVSPAQEQLAGVSLSDVRLQAVESGPKKNKRKKRASTTAHRSGFLFTHKGFSGPSVLDLSHRVILARQQMVEDVKLMVEWTGDTREEWADRLEAQRSGGGGVRGALRGGGIPQRLADALMRHADVPLDRVASELRKGERERLLTALAGYELEVGSADGGFKKAEVSGGGVPLSSLKPDGLALQGLENVFCCGEICDVHGRIGGFNFLWAWTSGRLAGLGSAAGAAAAADKGEKKEGEMASSPSSSPSSAS</sequence>
<dbReference type="Gene3D" id="1.10.8.260">
    <property type="entry name" value="HI0933 insert domain-like"/>
    <property type="match status" value="1"/>
</dbReference>
<evidence type="ECO:0000313" key="8">
    <source>
        <dbReference type="Proteomes" id="UP000660262"/>
    </source>
</evidence>
<comment type="caution">
    <text evidence="7">The sequence shown here is derived from an EMBL/GenBank/DDBJ whole genome shotgun (WGS) entry which is preliminary data.</text>
</comment>
<evidence type="ECO:0008006" key="9">
    <source>
        <dbReference type="Google" id="ProtNLM"/>
    </source>
</evidence>
<dbReference type="EMBL" id="BNJQ01000021">
    <property type="protein sequence ID" value="GHP08642.1"/>
    <property type="molecule type" value="Genomic_DNA"/>
</dbReference>
<dbReference type="InterPro" id="IPR055178">
    <property type="entry name" value="RsdA/BaiN/AoA(So)-like_dom"/>
</dbReference>
<proteinExistence type="predicted"/>
<evidence type="ECO:0000256" key="1">
    <source>
        <dbReference type="ARBA" id="ARBA00001974"/>
    </source>
</evidence>
<dbReference type="InterPro" id="IPR023166">
    <property type="entry name" value="BaiN-like_dom_sf"/>
</dbReference>
<dbReference type="OrthoDB" id="9930022at2759"/>
<dbReference type="InterPro" id="IPR036188">
    <property type="entry name" value="FAD/NAD-bd_sf"/>
</dbReference>
<evidence type="ECO:0000313" key="7">
    <source>
        <dbReference type="EMBL" id="GHP08642.1"/>
    </source>
</evidence>
<feature type="region of interest" description="Disordered" evidence="4">
    <location>
        <begin position="499"/>
        <end position="523"/>
    </location>
</feature>
<dbReference type="Gene3D" id="2.40.30.10">
    <property type="entry name" value="Translation factors"/>
    <property type="match status" value="1"/>
</dbReference>
<evidence type="ECO:0000259" key="6">
    <source>
        <dbReference type="Pfam" id="PF22780"/>
    </source>
</evidence>
<accession>A0A830HNX6</accession>
<keyword evidence="2" id="KW-0285">Flavoprotein</keyword>
<gene>
    <name evidence="7" type="ORF">PPROV_000737900</name>
</gene>
<evidence type="ECO:0000256" key="2">
    <source>
        <dbReference type="ARBA" id="ARBA00022630"/>
    </source>
</evidence>
<dbReference type="InterPro" id="IPR004792">
    <property type="entry name" value="BaiN-like"/>
</dbReference>
<dbReference type="PANTHER" id="PTHR42887">
    <property type="entry name" value="OS12G0638800 PROTEIN"/>
    <property type="match status" value="1"/>
</dbReference>
<reference evidence="7" key="1">
    <citation type="submission" date="2020-10" db="EMBL/GenBank/DDBJ databases">
        <title>Unveiling of a novel bifunctional photoreceptor, Dualchrome1, isolated from a cosmopolitan green alga.</title>
        <authorList>
            <person name="Suzuki S."/>
            <person name="Kawachi M."/>
        </authorList>
    </citation>
    <scope>NUCLEOTIDE SEQUENCE</scope>
    <source>
        <strain evidence="7">NIES 2893</strain>
    </source>
</reference>
<name>A0A830HNX6_9CHLO</name>